<evidence type="ECO:0008006" key="4">
    <source>
        <dbReference type="Google" id="ProtNLM"/>
    </source>
</evidence>
<evidence type="ECO:0000256" key="1">
    <source>
        <dbReference type="SAM" id="MobiDB-lite"/>
    </source>
</evidence>
<evidence type="ECO:0000313" key="3">
    <source>
        <dbReference type="Proteomes" id="UP000231586"/>
    </source>
</evidence>
<sequence length="405" mass="43968">MIATSPHRRVPPRPPERQEAGYLEKFDDSTVFYDVFRCGRKVLAVGPPAHGLESVVDDAVVTPAFGSKGSGVHFASEKGLDRLGRFWASSPRSDGPLRIRAGAGPDDIEVGADLAGAFAGRRAVMTLSKDNDLEWIRYWAGWYAQRHGADALVVYDNGSTAYSTGDLVETLAGTVGVAVAAVVEWPFTYGPQGFEPYRTWDSNYAQHGALEHARWRLLRRAAGMVNADIDELMLDPEGRSVFDATTASRSGALSVPSTLLHPAPGAVLGRPRHSDSYFERVEREPTDPKWCVVPSRLPAVAQLGIHGVVGVRMDRAPGFRLGHFYAITTNWATGDRIAAHADLSSSKVDTEFRSRFAGEVASVGVAEPASQRLSARVSRTASRAASAARERVKRSTFGAALRRRR</sequence>
<proteinExistence type="predicted"/>
<reference evidence="2 3" key="1">
    <citation type="submission" date="2017-11" db="EMBL/GenBank/DDBJ databases">
        <title>Genomic Encyclopedia of Archaeal and Bacterial Type Strains, Phase II (KMG-II): From Individual Species to Whole Genera.</title>
        <authorList>
            <person name="Goeker M."/>
        </authorList>
    </citation>
    <scope>NUCLEOTIDE SEQUENCE [LARGE SCALE GENOMIC DNA]</scope>
    <source>
        <strain evidence="2 3">DSM 22413</strain>
    </source>
</reference>
<gene>
    <name evidence="2" type="ORF">CLV34_1597</name>
</gene>
<feature type="region of interest" description="Disordered" evidence="1">
    <location>
        <begin position="1"/>
        <end position="20"/>
    </location>
</feature>
<dbReference type="EMBL" id="PGTZ01000007">
    <property type="protein sequence ID" value="PJI94111.1"/>
    <property type="molecule type" value="Genomic_DNA"/>
</dbReference>
<organism evidence="2 3">
    <name type="scientific">Luteimicrobium subarcticum</name>
    <dbReference type="NCBI Taxonomy" id="620910"/>
    <lineage>
        <taxon>Bacteria</taxon>
        <taxon>Bacillati</taxon>
        <taxon>Actinomycetota</taxon>
        <taxon>Actinomycetes</taxon>
        <taxon>Micrococcales</taxon>
        <taxon>Luteimicrobium</taxon>
    </lineage>
</organism>
<name>A0A2M8WT33_9MICO</name>
<protein>
    <recommendedName>
        <fullName evidence="4">Glycosyl transferase family 92</fullName>
    </recommendedName>
</protein>
<accession>A0A2M8WT33</accession>
<keyword evidence="3" id="KW-1185">Reference proteome</keyword>
<comment type="caution">
    <text evidence="2">The sequence shown here is derived from an EMBL/GenBank/DDBJ whole genome shotgun (WGS) entry which is preliminary data.</text>
</comment>
<feature type="compositionally biased region" description="Basic residues" evidence="1">
    <location>
        <begin position="1"/>
        <end position="11"/>
    </location>
</feature>
<dbReference type="AlphaFoldDB" id="A0A2M8WT33"/>
<evidence type="ECO:0000313" key="2">
    <source>
        <dbReference type="EMBL" id="PJI94111.1"/>
    </source>
</evidence>
<dbReference type="Proteomes" id="UP000231586">
    <property type="component" value="Unassembled WGS sequence"/>
</dbReference>